<evidence type="ECO:0000256" key="3">
    <source>
        <dbReference type="SAM" id="SignalP"/>
    </source>
</evidence>
<feature type="chain" id="PRO_5045096534" evidence="3">
    <location>
        <begin position="25"/>
        <end position="273"/>
    </location>
</feature>
<keyword evidence="3" id="KW-0732">Signal</keyword>
<dbReference type="SUPFAM" id="SSF51261">
    <property type="entry name" value="Duplicated hybrid motif"/>
    <property type="match status" value="1"/>
</dbReference>
<dbReference type="InterPro" id="IPR016047">
    <property type="entry name" value="M23ase_b-sheet_dom"/>
</dbReference>
<dbReference type="Proteomes" id="UP001247805">
    <property type="component" value="Unassembled WGS sequence"/>
</dbReference>
<feature type="region of interest" description="Disordered" evidence="2">
    <location>
        <begin position="105"/>
        <end position="144"/>
    </location>
</feature>
<evidence type="ECO:0000259" key="4">
    <source>
        <dbReference type="PROSITE" id="PS51782"/>
    </source>
</evidence>
<dbReference type="Gene3D" id="2.70.70.10">
    <property type="entry name" value="Glucose Permease (Domain IIA)"/>
    <property type="match status" value="1"/>
</dbReference>
<feature type="signal peptide" evidence="3">
    <location>
        <begin position="1"/>
        <end position="24"/>
    </location>
</feature>
<keyword evidence="6" id="KW-1185">Reference proteome</keyword>
<dbReference type="EMBL" id="JAWDIO010000002">
    <property type="protein sequence ID" value="MDU0353852.1"/>
    <property type="molecule type" value="Genomic_DNA"/>
</dbReference>
<dbReference type="InterPro" id="IPR018392">
    <property type="entry name" value="LysM"/>
</dbReference>
<evidence type="ECO:0000256" key="1">
    <source>
        <dbReference type="ARBA" id="ARBA00038420"/>
    </source>
</evidence>
<dbReference type="InterPro" id="IPR050570">
    <property type="entry name" value="Cell_wall_metabolism_enzyme"/>
</dbReference>
<reference evidence="5 6" key="1">
    <citation type="submission" date="2023-10" db="EMBL/GenBank/DDBJ databases">
        <title>Glaciecola aquimarina strain GGW-M5 nov., isolated from a coastal seawater.</title>
        <authorList>
            <person name="Bayburt H."/>
            <person name="Kim J.M."/>
            <person name="Choi B.J."/>
            <person name="Jeon C.O."/>
        </authorList>
    </citation>
    <scope>NUCLEOTIDE SEQUENCE [LARGE SCALE GENOMIC DNA]</scope>
    <source>
        <strain evidence="5 6">KCTC 32108</strain>
    </source>
</reference>
<dbReference type="Gene3D" id="3.10.350.10">
    <property type="entry name" value="LysM domain"/>
    <property type="match status" value="1"/>
</dbReference>
<dbReference type="SMART" id="SM00257">
    <property type="entry name" value="LysM"/>
    <property type="match status" value="1"/>
</dbReference>
<evidence type="ECO:0000313" key="5">
    <source>
        <dbReference type="EMBL" id="MDU0353852.1"/>
    </source>
</evidence>
<protein>
    <submittedName>
        <fullName evidence="5">Peptidoglycan DD-metalloendopeptidase family protein</fullName>
    </submittedName>
</protein>
<accession>A0ABU3SV33</accession>
<dbReference type="Pfam" id="PF01551">
    <property type="entry name" value="Peptidase_M23"/>
    <property type="match status" value="1"/>
</dbReference>
<dbReference type="PANTHER" id="PTHR21666:SF263">
    <property type="entry name" value="MUREIN HYDROLASE ACTIVATOR NLPD"/>
    <property type="match status" value="1"/>
</dbReference>
<comment type="caution">
    <text evidence="5">The sequence shown here is derived from an EMBL/GenBank/DDBJ whole genome shotgun (WGS) entry which is preliminary data.</text>
</comment>
<organism evidence="5 6">
    <name type="scientific">Paraglaciecola aquimarina</name>
    <dbReference type="NCBI Taxonomy" id="1235557"/>
    <lineage>
        <taxon>Bacteria</taxon>
        <taxon>Pseudomonadati</taxon>
        <taxon>Pseudomonadota</taxon>
        <taxon>Gammaproteobacteria</taxon>
        <taxon>Alteromonadales</taxon>
        <taxon>Alteromonadaceae</taxon>
        <taxon>Paraglaciecola</taxon>
    </lineage>
</organism>
<dbReference type="InterPro" id="IPR011055">
    <property type="entry name" value="Dup_hybrid_motif"/>
</dbReference>
<feature type="domain" description="LysM" evidence="4">
    <location>
        <begin position="56"/>
        <end position="100"/>
    </location>
</feature>
<sequence length="273" mass="30617">MLKWFKSVRLHSGSILIFCLGLLASSCTNRSQPAPVIELYQGKTYIDFQAEHPKPTKYVVNKGDTLFSIAWYSGKDYQELAKLNGIKKPYNIYPDQTIYFQKTARSRVQKPPQKVRKKAVDLPKKQAYGESEDNVNSDSTESSVGKFPNQVKLWGWPTSKPVSEGFSAKENGNKGLDFSGKLGEPILAAADGKVVYTGKALRGFGNLIIIKHSEAYLSAYAHNSQLLVKEQQWVKRGQHIANMGSSGTDKVKLHFEVRYKGKSINPLNYLPKR</sequence>
<feature type="compositionally biased region" description="Basic residues" evidence="2">
    <location>
        <begin position="105"/>
        <end position="117"/>
    </location>
</feature>
<comment type="similarity">
    <text evidence="1">Belongs to the E.coli NlpD/Haemophilus LppB family.</text>
</comment>
<dbReference type="PROSITE" id="PS51257">
    <property type="entry name" value="PROKAR_LIPOPROTEIN"/>
    <property type="match status" value="1"/>
</dbReference>
<evidence type="ECO:0000256" key="2">
    <source>
        <dbReference type="SAM" id="MobiDB-lite"/>
    </source>
</evidence>
<proteinExistence type="inferred from homology"/>
<dbReference type="CDD" id="cd00118">
    <property type="entry name" value="LysM"/>
    <property type="match status" value="1"/>
</dbReference>
<dbReference type="InterPro" id="IPR036779">
    <property type="entry name" value="LysM_dom_sf"/>
</dbReference>
<dbReference type="Pfam" id="PF01476">
    <property type="entry name" value="LysM"/>
    <property type="match status" value="1"/>
</dbReference>
<dbReference type="CDD" id="cd12797">
    <property type="entry name" value="M23_peptidase"/>
    <property type="match status" value="1"/>
</dbReference>
<dbReference type="PANTHER" id="PTHR21666">
    <property type="entry name" value="PEPTIDASE-RELATED"/>
    <property type="match status" value="1"/>
</dbReference>
<name>A0ABU3SV33_9ALTE</name>
<gene>
    <name evidence="5" type="ORF">RS130_07855</name>
</gene>
<dbReference type="RefSeq" id="WP_316025494.1">
    <property type="nucleotide sequence ID" value="NZ_JAWDIO010000002.1"/>
</dbReference>
<dbReference type="PROSITE" id="PS51782">
    <property type="entry name" value="LYSM"/>
    <property type="match status" value="1"/>
</dbReference>
<evidence type="ECO:0000313" key="6">
    <source>
        <dbReference type="Proteomes" id="UP001247805"/>
    </source>
</evidence>